<keyword evidence="3" id="KW-1185">Reference proteome</keyword>
<protein>
    <submittedName>
        <fullName evidence="2">Uncharacterized protein</fullName>
    </submittedName>
</protein>
<feature type="chain" id="PRO_5015498825" evidence="1">
    <location>
        <begin position="19"/>
        <end position="61"/>
    </location>
</feature>
<reference evidence="2 3" key="1">
    <citation type="submission" date="2016-07" db="EMBL/GenBank/DDBJ databases">
        <title>Multiple horizontal gene transfer events from other fungi enriched the ability of initially mycotrophic Trichoderma (Ascomycota) to feed on dead plant biomass.</title>
        <authorList>
            <consortium name="DOE Joint Genome Institute"/>
            <person name="Aerts A."/>
            <person name="Atanasova L."/>
            <person name="Chenthamara K."/>
            <person name="Zhang J."/>
            <person name="Grujic M."/>
            <person name="Henrissat B."/>
            <person name="Kuo A."/>
            <person name="Salamov A."/>
            <person name="Lipzen A."/>
            <person name="Labutti K."/>
            <person name="Barry K."/>
            <person name="Miao Y."/>
            <person name="Rahimi M.J."/>
            <person name="Shen Q."/>
            <person name="Grigoriev I.V."/>
            <person name="Kubicek C.P."/>
            <person name="Druzhinina I.S."/>
        </authorList>
    </citation>
    <scope>NUCLEOTIDE SEQUENCE [LARGE SCALE GENOMIC DNA]</scope>
    <source>
        <strain evidence="2 3">CBS 226.95</strain>
    </source>
</reference>
<name>A0A2T4AF44_TRIHA</name>
<evidence type="ECO:0000313" key="3">
    <source>
        <dbReference type="Proteomes" id="UP000241690"/>
    </source>
</evidence>
<dbReference type="Proteomes" id="UP000241690">
    <property type="component" value="Unassembled WGS sequence"/>
</dbReference>
<evidence type="ECO:0000256" key="1">
    <source>
        <dbReference type="SAM" id="SignalP"/>
    </source>
</evidence>
<accession>A0A2T4AF44</accession>
<keyword evidence="1" id="KW-0732">Signal</keyword>
<dbReference type="AlphaFoldDB" id="A0A2T4AF44"/>
<proteinExistence type="predicted"/>
<organism evidence="2 3">
    <name type="scientific">Trichoderma harzianum CBS 226.95</name>
    <dbReference type="NCBI Taxonomy" id="983964"/>
    <lineage>
        <taxon>Eukaryota</taxon>
        <taxon>Fungi</taxon>
        <taxon>Dikarya</taxon>
        <taxon>Ascomycota</taxon>
        <taxon>Pezizomycotina</taxon>
        <taxon>Sordariomycetes</taxon>
        <taxon>Hypocreomycetidae</taxon>
        <taxon>Hypocreales</taxon>
        <taxon>Hypocreaceae</taxon>
        <taxon>Trichoderma</taxon>
    </lineage>
</organism>
<dbReference type="EMBL" id="KZ679679">
    <property type="protein sequence ID" value="PTB55689.1"/>
    <property type="molecule type" value="Genomic_DNA"/>
</dbReference>
<sequence length="61" mass="6245">MQFSIMTVFALAAVAVAAAPAGIAKRDVVSNNIPANIPAMTDANGNVLPFKAQDVYVAPSN</sequence>
<dbReference type="RefSeq" id="XP_024775366.1">
    <property type="nucleotide sequence ID" value="XM_024918955.1"/>
</dbReference>
<dbReference type="GeneID" id="36627524"/>
<feature type="signal peptide" evidence="1">
    <location>
        <begin position="1"/>
        <end position="18"/>
    </location>
</feature>
<evidence type="ECO:0000313" key="2">
    <source>
        <dbReference type="EMBL" id="PTB55689.1"/>
    </source>
</evidence>
<gene>
    <name evidence="2" type="ORF">M431DRAFT_507353</name>
</gene>